<evidence type="ECO:0000256" key="6">
    <source>
        <dbReference type="ARBA" id="ARBA00022927"/>
    </source>
</evidence>
<keyword evidence="7" id="KW-0539">Nucleus</keyword>
<feature type="region of interest" description="Disordered" evidence="9">
    <location>
        <begin position="202"/>
        <end position="229"/>
    </location>
</feature>
<feature type="compositionally biased region" description="Polar residues" evidence="9">
    <location>
        <begin position="205"/>
        <end position="216"/>
    </location>
</feature>
<evidence type="ECO:0000313" key="12">
    <source>
        <dbReference type="Proteomes" id="UP000268093"/>
    </source>
</evidence>
<dbReference type="GO" id="GO:0005737">
    <property type="term" value="C:cytoplasm"/>
    <property type="evidence" value="ECO:0007669"/>
    <property type="project" value="UniProtKB-SubCell"/>
</dbReference>
<protein>
    <recommendedName>
        <fullName evidence="8">Exportin-4</fullName>
    </recommendedName>
</protein>
<dbReference type="Pfam" id="PF03810">
    <property type="entry name" value="IBN_N"/>
    <property type="match status" value="1"/>
</dbReference>
<evidence type="ECO:0000256" key="3">
    <source>
        <dbReference type="ARBA" id="ARBA00009466"/>
    </source>
</evidence>
<keyword evidence="12" id="KW-1185">Reference proteome</keyword>
<keyword evidence="5" id="KW-0963">Cytoplasm</keyword>
<dbReference type="PROSITE" id="PS50166">
    <property type="entry name" value="IMPORTIN_B_NT"/>
    <property type="match status" value="1"/>
</dbReference>
<evidence type="ECO:0000256" key="2">
    <source>
        <dbReference type="ARBA" id="ARBA00004496"/>
    </source>
</evidence>
<evidence type="ECO:0000256" key="1">
    <source>
        <dbReference type="ARBA" id="ARBA00004123"/>
    </source>
</evidence>
<dbReference type="GO" id="GO:0031267">
    <property type="term" value="F:small GTPase binding"/>
    <property type="evidence" value="ECO:0007669"/>
    <property type="project" value="InterPro"/>
</dbReference>
<comment type="subcellular location">
    <subcellularLocation>
        <location evidence="2">Cytoplasm</location>
    </subcellularLocation>
    <subcellularLocation>
        <location evidence="1">Nucleus</location>
    </subcellularLocation>
</comment>
<dbReference type="OrthoDB" id="5548448at2759"/>
<dbReference type="GO" id="GO:0005049">
    <property type="term" value="F:nuclear export signal receptor activity"/>
    <property type="evidence" value="ECO:0007669"/>
    <property type="project" value="InterPro"/>
</dbReference>
<organism evidence="11 12">
    <name type="scientific">Jimgerdemannia flammicorona</name>
    <dbReference type="NCBI Taxonomy" id="994334"/>
    <lineage>
        <taxon>Eukaryota</taxon>
        <taxon>Fungi</taxon>
        <taxon>Fungi incertae sedis</taxon>
        <taxon>Mucoromycota</taxon>
        <taxon>Mucoromycotina</taxon>
        <taxon>Endogonomycetes</taxon>
        <taxon>Endogonales</taxon>
        <taxon>Endogonaceae</taxon>
        <taxon>Jimgerdemannia</taxon>
    </lineage>
</organism>
<dbReference type="SUPFAM" id="SSF48371">
    <property type="entry name" value="ARM repeat"/>
    <property type="match status" value="1"/>
</dbReference>
<dbReference type="PANTHER" id="PTHR12596">
    <property type="entry name" value="EXPORTIN 4,7-RELATED"/>
    <property type="match status" value="1"/>
</dbReference>
<comment type="similarity">
    <text evidence="3">Belongs to the exportin family.</text>
</comment>
<evidence type="ECO:0000313" key="11">
    <source>
        <dbReference type="EMBL" id="RUP44506.1"/>
    </source>
</evidence>
<dbReference type="Proteomes" id="UP000268093">
    <property type="component" value="Unassembled WGS sequence"/>
</dbReference>
<dbReference type="GO" id="GO:0006611">
    <property type="term" value="P:protein export from nucleus"/>
    <property type="evidence" value="ECO:0007669"/>
    <property type="project" value="TreeGrafter"/>
</dbReference>
<gene>
    <name evidence="11" type="ORF">BC936DRAFT_149360</name>
</gene>
<name>A0A433D106_9FUNG</name>
<dbReference type="InterPro" id="IPR001494">
    <property type="entry name" value="Importin-beta_N"/>
</dbReference>
<evidence type="ECO:0000256" key="8">
    <source>
        <dbReference type="ARBA" id="ARBA00040444"/>
    </source>
</evidence>
<feature type="domain" description="Importin N-terminal" evidence="10">
    <location>
        <begin position="26"/>
        <end position="92"/>
    </location>
</feature>
<sequence length="766" mass="86365">MDLPSIHRQFEDACNDFQIPATRVAADKILTSFRQTPTILPACQYILDNTQATMVQFQAALAIKEIVVREYTLYNPKDIIILKHYLLNYCLQRPSVPKYVRDQLLLAIAIITKRSYLDSSDAEKETMFTNVRELLGMAPHGPIMGIAFASALVDQFSSTKASNVGLSWEFHQRCKIAFETHFLRRLFELTLTTLHEQISHEQRAQELSTDASSFGRSASPRGGHRTTPAASENLLLRESVLLAEKILHWEFETTEEGSMRILAGTFAKAAMEEEEVFTAATRRSIVFPKSWRGIVANRDVLWLFFTLYTLVQDDTAMSHRCRQCLVQLSGIKSDLFENEQTAKEYAGMMMHGLLRLMNDLSNNPPDDESTLEYGPHLLGITQMIRRLLENIPLPYLCAVLPFFQFLSEVAKLSSTCLRDTMNEVEEEWSMEAFDECLEAWVKLADDAQSYSNPANGGGSSLLKGANGSMPGTSMASFDVENLKQFLRGISYHVVETYVDTRLELAKFAVQGEEEEVEGGFKDWDTFADQLISIATLARLDPHKSLLQLQRLLNDRVERLKSYFQTGNGDGSDQYLAFLHEHLNWLILISAHVLADSGSGEKPLVPDTLMRLSVSQAGVGIDNDQVVSISRTLLGLLEFLSSFSVNSIEASYCSPRVSETLFWFVERWSKTYLLVDEAEYGFMSANIARAFGKPGPSDGQGPQVLDFLIDRIRSNFVLWNADPDVLVQIVRLLNSFARTPDLRNGLLQSGEFDSLLKNERDEGRSFY</sequence>
<dbReference type="InterPro" id="IPR011989">
    <property type="entry name" value="ARM-like"/>
</dbReference>
<dbReference type="Gene3D" id="1.25.10.10">
    <property type="entry name" value="Leucine-rich Repeat Variant"/>
    <property type="match status" value="1"/>
</dbReference>
<evidence type="ECO:0000259" key="10">
    <source>
        <dbReference type="PROSITE" id="PS50166"/>
    </source>
</evidence>
<evidence type="ECO:0000256" key="9">
    <source>
        <dbReference type="SAM" id="MobiDB-lite"/>
    </source>
</evidence>
<evidence type="ECO:0000256" key="5">
    <source>
        <dbReference type="ARBA" id="ARBA00022490"/>
    </source>
</evidence>
<dbReference type="InterPro" id="IPR044189">
    <property type="entry name" value="XPO4/7-like"/>
</dbReference>
<dbReference type="GO" id="GO:0005643">
    <property type="term" value="C:nuclear pore"/>
    <property type="evidence" value="ECO:0007669"/>
    <property type="project" value="TreeGrafter"/>
</dbReference>
<proteinExistence type="inferred from homology"/>
<keyword evidence="6" id="KW-0653">Protein transport</keyword>
<dbReference type="InterPro" id="IPR016024">
    <property type="entry name" value="ARM-type_fold"/>
</dbReference>
<accession>A0A433D106</accession>
<comment type="caution">
    <text evidence="11">The sequence shown here is derived from an EMBL/GenBank/DDBJ whole genome shotgun (WGS) entry which is preliminary data.</text>
</comment>
<keyword evidence="4" id="KW-0813">Transport</keyword>
<reference evidence="11 12" key="1">
    <citation type="journal article" date="2018" name="New Phytol.">
        <title>Phylogenomics of Endogonaceae and evolution of mycorrhizas within Mucoromycota.</title>
        <authorList>
            <person name="Chang Y."/>
            <person name="Desiro A."/>
            <person name="Na H."/>
            <person name="Sandor L."/>
            <person name="Lipzen A."/>
            <person name="Clum A."/>
            <person name="Barry K."/>
            <person name="Grigoriev I.V."/>
            <person name="Martin F.M."/>
            <person name="Stajich J.E."/>
            <person name="Smith M.E."/>
            <person name="Bonito G."/>
            <person name="Spatafora J.W."/>
        </authorList>
    </citation>
    <scope>NUCLEOTIDE SEQUENCE [LARGE SCALE GENOMIC DNA]</scope>
    <source>
        <strain evidence="11 12">GMNB39</strain>
    </source>
</reference>
<dbReference type="PANTHER" id="PTHR12596:SF1">
    <property type="entry name" value="EXPORTIN-4"/>
    <property type="match status" value="1"/>
</dbReference>
<dbReference type="EMBL" id="RBNI01008787">
    <property type="protein sequence ID" value="RUP44506.1"/>
    <property type="molecule type" value="Genomic_DNA"/>
</dbReference>
<dbReference type="AlphaFoldDB" id="A0A433D106"/>
<evidence type="ECO:0000256" key="7">
    <source>
        <dbReference type="ARBA" id="ARBA00023242"/>
    </source>
</evidence>
<evidence type="ECO:0000256" key="4">
    <source>
        <dbReference type="ARBA" id="ARBA00022448"/>
    </source>
</evidence>